<organism evidence="1 3">
    <name type="scientific">Halalkalicoccus jeotgali (strain DSM 18796 / CECT 7217 / JCM 14584 / KCTC 4019 / B3)</name>
    <dbReference type="NCBI Taxonomy" id="795797"/>
    <lineage>
        <taxon>Archaea</taxon>
        <taxon>Methanobacteriati</taxon>
        <taxon>Methanobacteriota</taxon>
        <taxon>Stenosarchaea group</taxon>
        <taxon>Halobacteria</taxon>
        <taxon>Halobacteriales</taxon>
        <taxon>Halococcaceae</taxon>
        <taxon>Halalkalicoccus</taxon>
    </lineage>
</organism>
<dbReference type="OrthoDB" id="202378at2157"/>
<dbReference type="HOGENOM" id="CLU_1754671_0_0_2"/>
<keyword evidence="4" id="KW-1185">Reference proteome</keyword>
<dbReference type="Proteomes" id="UP000011645">
    <property type="component" value="Unassembled WGS sequence"/>
</dbReference>
<reference evidence="1 3" key="1">
    <citation type="journal article" date="2010" name="J. Bacteriol.">
        <title>Complete genome sequence of Halalkalicoccus jeotgali B3(T), an extremely halophilic archaeon.</title>
        <authorList>
            <person name="Roh S.W."/>
            <person name="Nam Y.D."/>
            <person name="Nam S.H."/>
            <person name="Choi S.H."/>
            <person name="Park H.S."/>
            <person name="Bae J.W."/>
        </authorList>
    </citation>
    <scope>NUCLEOTIDE SEQUENCE [LARGE SCALE GENOMIC DNA]</scope>
    <source>
        <strain evidence="1">B3</strain>
        <strain evidence="3">DSM 18796 / CECT 7217 / JCM 14584 / KCTC 4019 / B3</strain>
    </source>
</reference>
<dbReference type="InterPro" id="IPR043858">
    <property type="entry name" value="DUF5820"/>
</dbReference>
<evidence type="ECO:0000313" key="3">
    <source>
        <dbReference type="Proteomes" id="UP000000390"/>
    </source>
</evidence>
<protein>
    <submittedName>
        <fullName evidence="1">Uncharacterized protein</fullName>
    </submittedName>
</protein>
<dbReference type="EMBL" id="CP002062">
    <property type="protein sequence ID" value="ADJ15170.1"/>
    <property type="molecule type" value="Genomic_DNA"/>
</dbReference>
<dbReference type="GeneID" id="9419594"/>
<gene>
    <name evidence="1" type="ordered locus">HacjB3_08935</name>
    <name evidence="2" type="ORF">C497_13745</name>
</gene>
<evidence type="ECO:0000313" key="2">
    <source>
        <dbReference type="EMBL" id="ELY35110.1"/>
    </source>
</evidence>
<dbReference type="KEGG" id="hje:HacjB3_08935"/>
<dbReference type="RefSeq" id="WP_008417370.1">
    <property type="nucleotide sequence ID" value="NC_014297.1"/>
</dbReference>
<dbReference type="PATRIC" id="fig|795797.18.peg.1781"/>
<dbReference type="Proteomes" id="UP000000390">
    <property type="component" value="Chromosome"/>
</dbReference>
<dbReference type="AlphaFoldDB" id="D8J363"/>
<proteinExistence type="predicted"/>
<dbReference type="Pfam" id="PF19137">
    <property type="entry name" value="DUF5820"/>
    <property type="match status" value="1"/>
</dbReference>
<evidence type="ECO:0000313" key="1">
    <source>
        <dbReference type="EMBL" id="ADJ15170.1"/>
    </source>
</evidence>
<name>D8J363_HALJB</name>
<dbReference type="EMBL" id="AOHV01000037">
    <property type="protein sequence ID" value="ELY35110.1"/>
    <property type="molecule type" value="Genomic_DNA"/>
</dbReference>
<reference evidence="2 4" key="2">
    <citation type="journal article" date="2014" name="PLoS Genet.">
        <title>Phylogenetically driven sequencing of extremely halophilic archaea reveals strategies for static and dynamic osmo-response.</title>
        <authorList>
            <person name="Becker E.A."/>
            <person name="Seitzer P.M."/>
            <person name="Tritt A."/>
            <person name="Larsen D."/>
            <person name="Krusor M."/>
            <person name="Yao A.I."/>
            <person name="Wu D."/>
            <person name="Madern D."/>
            <person name="Eisen J.A."/>
            <person name="Darling A.E."/>
            <person name="Facciotti M.T."/>
        </authorList>
    </citation>
    <scope>NUCLEOTIDE SEQUENCE [LARGE SCALE GENOMIC DNA]</scope>
    <source>
        <strain evidence="2">B3</strain>
        <strain evidence="4">DSM 18796 / CECT 7217 / JCM 14584 / KCTC 4019 / B3</strain>
    </source>
</reference>
<sequence>MEDPPGGWEQWSDEPDRQVFVYRPDVFDSQAFPAPCLPTLYLSNGPHRNRRPEQRHERGGCSWHLTLYLEPDVVLAEERYDERTEASEAATDLARRFADGDLDYRDAYQVPREAYLDRLDELTGREA</sequence>
<dbReference type="eggNOG" id="arCOG04630">
    <property type="taxonomic scope" value="Archaea"/>
</dbReference>
<accession>D8J363</accession>
<evidence type="ECO:0000313" key="4">
    <source>
        <dbReference type="Proteomes" id="UP000011645"/>
    </source>
</evidence>
<dbReference type="STRING" id="795797.HacjB3_08935"/>